<evidence type="ECO:0000313" key="2">
    <source>
        <dbReference type="Proteomes" id="UP001335648"/>
    </source>
</evidence>
<dbReference type="Proteomes" id="UP001335648">
    <property type="component" value="Unassembled WGS sequence"/>
</dbReference>
<accession>A0AAN8C499</accession>
<proteinExistence type="predicted"/>
<organism evidence="1 2">
    <name type="scientific">Champsocephalus esox</name>
    <name type="common">pike icefish</name>
    <dbReference type="NCBI Taxonomy" id="159716"/>
    <lineage>
        <taxon>Eukaryota</taxon>
        <taxon>Metazoa</taxon>
        <taxon>Chordata</taxon>
        <taxon>Craniata</taxon>
        <taxon>Vertebrata</taxon>
        <taxon>Euteleostomi</taxon>
        <taxon>Actinopterygii</taxon>
        <taxon>Neopterygii</taxon>
        <taxon>Teleostei</taxon>
        <taxon>Neoteleostei</taxon>
        <taxon>Acanthomorphata</taxon>
        <taxon>Eupercaria</taxon>
        <taxon>Perciformes</taxon>
        <taxon>Notothenioidei</taxon>
        <taxon>Channichthyidae</taxon>
        <taxon>Champsocephalus</taxon>
    </lineage>
</organism>
<keyword evidence="2" id="KW-1185">Reference proteome</keyword>
<name>A0AAN8C499_9TELE</name>
<comment type="caution">
    <text evidence="1">The sequence shown here is derived from an EMBL/GenBank/DDBJ whole genome shotgun (WGS) entry which is preliminary data.</text>
</comment>
<evidence type="ECO:0000313" key="1">
    <source>
        <dbReference type="EMBL" id="KAK5897226.1"/>
    </source>
</evidence>
<dbReference type="AlphaFoldDB" id="A0AAN8C499"/>
<dbReference type="EMBL" id="JAULUE010002053">
    <property type="protein sequence ID" value="KAK5897226.1"/>
    <property type="molecule type" value="Genomic_DNA"/>
</dbReference>
<reference evidence="1 2" key="1">
    <citation type="journal article" date="2023" name="Mol. Biol. Evol.">
        <title>Genomics of Secondarily Temperate Adaptation in the Only Non-Antarctic Icefish.</title>
        <authorList>
            <person name="Rivera-Colon A.G."/>
            <person name="Rayamajhi N."/>
            <person name="Minhas B.F."/>
            <person name="Madrigal G."/>
            <person name="Bilyk K.T."/>
            <person name="Yoon V."/>
            <person name="Hune M."/>
            <person name="Gregory S."/>
            <person name="Cheng C.H.C."/>
            <person name="Catchen J.M."/>
        </authorList>
    </citation>
    <scope>NUCLEOTIDE SEQUENCE [LARGE SCALE GENOMIC DNA]</scope>
    <source>
        <strain evidence="1">JC2023a</strain>
    </source>
</reference>
<protein>
    <submittedName>
        <fullName evidence="1">Uncharacterized protein</fullName>
    </submittedName>
</protein>
<gene>
    <name evidence="1" type="ORF">CesoFtcFv8_010305</name>
</gene>
<sequence length="81" mass="8376">MDVLTDSSLTLIVKTSEPENANVAESTGVCEQSGDLSLCGMVDAALPPSSPPSCCRDVTAGRPRTPKDHACIANPLPAPRL</sequence>